<protein>
    <submittedName>
        <fullName evidence="4">ANTAR domain-containing protein</fullName>
    </submittedName>
</protein>
<feature type="domain" description="ANTAR" evidence="3">
    <location>
        <begin position="154"/>
        <end position="215"/>
    </location>
</feature>
<evidence type="ECO:0000313" key="5">
    <source>
        <dbReference type="Proteomes" id="UP000293519"/>
    </source>
</evidence>
<dbReference type="InterPro" id="IPR005561">
    <property type="entry name" value="ANTAR"/>
</dbReference>
<dbReference type="OrthoDB" id="7466251at2"/>
<dbReference type="EMBL" id="SGWW01000001">
    <property type="protein sequence ID" value="RZS58988.1"/>
    <property type="molecule type" value="Genomic_DNA"/>
</dbReference>
<name>A0A4Q7LXL8_9MICO</name>
<gene>
    <name evidence="4" type="ORF">EV141_0201</name>
</gene>
<evidence type="ECO:0000313" key="4">
    <source>
        <dbReference type="EMBL" id="RZS58988.1"/>
    </source>
</evidence>
<dbReference type="SMART" id="SM01012">
    <property type="entry name" value="ANTAR"/>
    <property type="match status" value="1"/>
</dbReference>
<dbReference type="InterPro" id="IPR036388">
    <property type="entry name" value="WH-like_DNA-bd_sf"/>
</dbReference>
<dbReference type="AlphaFoldDB" id="A0A4Q7LXL8"/>
<proteinExistence type="predicted"/>
<dbReference type="Gene3D" id="1.10.10.10">
    <property type="entry name" value="Winged helix-like DNA-binding domain superfamily/Winged helix DNA-binding domain"/>
    <property type="match status" value="1"/>
</dbReference>
<comment type="caution">
    <text evidence="4">The sequence shown here is derived from an EMBL/GenBank/DDBJ whole genome shotgun (WGS) entry which is preliminary data.</text>
</comment>
<accession>A0A4Q7LXL8</accession>
<dbReference type="SUPFAM" id="SSF55781">
    <property type="entry name" value="GAF domain-like"/>
    <property type="match status" value="1"/>
</dbReference>
<keyword evidence="5" id="KW-1185">Reference proteome</keyword>
<dbReference type="Gene3D" id="3.30.450.40">
    <property type="match status" value="1"/>
</dbReference>
<dbReference type="PROSITE" id="PS50921">
    <property type="entry name" value="ANTAR"/>
    <property type="match status" value="1"/>
</dbReference>
<dbReference type="InterPro" id="IPR029016">
    <property type="entry name" value="GAF-like_dom_sf"/>
</dbReference>
<evidence type="ECO:0000256" key="1">
    <source>
        <dbReference type="ARBA" id="ARBA00023015"/>
    </source>
</evidence>
<dbReference type="Pfam" id="PF03861">
    <property type="entry name" value="ANTAR"/>
    <property type="match status" value="1"/>
</dbReference>
<reference evidence="4 5" key="1">
    <citation type="journal article" date="2015" name="Stand. Genomic Sci.">
        <title>Genomic Encyclopedia of Bacterial and Archaeal Type Strains, Phase III: the genomes of soil and plant-associated and newly described type strains.</title>
        <authorList>
            <person name="Whitman W.B."/>
            <person name="Woyke T."/>
            <person name="Klenk H.P."/>
            <person name="Zhou Y."/>
            <person name="Lilburn T.G."/>
            <person name="Beck B.J."/>
            <person name="De Vos P."/>
            <person name="Vandamme P."/>
            <person name="Eisen J.A."/>
            <person name="Garrity G."/>
            <person name="Hugenholtz P."/>
            <person name="Kyrpides N.C."/>
        </authorList>
    </citation>
    <scope>NUCLEOTIDE SEQUENCE [LARGE SCALE GENOMIC DNA]</scope>
    <source>
        <strain evidence="4 5">CV2</strain>
    </source>
</reference>
<dbReference type="Proteomes" id="UP000293519">
    <property type="component" value="Unassembled WGS sequence"/>
</dbReference>
<dbReference type="GO" id="GO:0003723">
    <property type="term" value="F:RNA binding"/>
    <property type="evidence" value="ECO:0007669"/>
    <property type="project" value="InterPro"/>
</dbReference>
<keyword evidence="1" id="KW-0805">Transcription regulation</keyword>
<evidence type="ECO:0000259" key="3">
    <source>
        <dbReference type="PROSITE" id="PS50921"/>
    </source>
</evidence>
<organism evidence="4 5">
    <name type="scientific">Microcella putealis</name>
    <dbReference type="NCBI Taxonomy" id="337005"/>
    <lineage>
        <taxon>Bacteria</taxon>
        <taxon>Bacillati</taxon>
        <taxon>Actinomycetota</taxon>
        <taxon>Actinomycetes</taxon>
        <taxon>Micrococcales</taxon>
        <taxon>Microbacteriaceae</taxon>
        <taxon>Microcella</taxon>
    </lineage>
</organism>
<keyword evidence="2" id="KW-0804">Transcription</keyword>
<evidence type="ECO:0000256" key="2">
    <source>
        <dbReference type="ARBA" id="ARBA00023163"/>
    </source>
</evidence>
<sequence>MSEFLHGSSDDVVALCDPFLIALPFTGALVSVIDGVGLRTGVAASDPVAARWDEWELELGIGPLTQASATATARFIPDLDAADARATVNPLLAEGLLALGIHAVLALPLVLGSATIGVAGLYRTTPGGLTEAQWLTALEIARAITLPTVRRAVRVADAPEEGDADARGGLRREVHQATGMLSALLDISLTDAFARLRAAAIASGRSISALAADIVERRIDGHDL</sequence>
<dbReference type="RefSeq" id="WP_157985473.1">
    <property type="nucleotide sequence ID" value="NZ_SGWW01000001.1"/>
</dbReference>